<dbReference type="SUPFAM" id="SSF75005">
    <property type="entry name" value="Arabinanase/levansucrase/invertase"/>
    <property type="match status" value="1"/>
</dbReference>
<comment type="caution">
    <text evidence="2">The sequence shown here is derived from an EMBL/GenBank/DDBJ whole genome shotgun (WGS) entry which is preliminary data.</text>
</comment>
<name>A0A8B2YZP1_BACUN</name>
<organism evidence="2 3">
    <name type="scientific">Bacteroides uniformis</name>
    <dbReference type="NCBI Taxonomy" id="820"/>
    <lineage>
        <taxon>Bacteria</taxon>
        <taxon>Pseudomonadati</taxon>
        <taxon>Bacteroidota</taxon>
        <taxon>Bacteroidia</taxon>
        <taxon>Bacteroidales</taxon>
        <taxon>Bacteroidaceae</taxon>
        <taxon>Bacteroides</taxon>
    </lineage>
</organism>
<evidence type="ECO:0000313" key="4">
    <source>
        <dbReference type="Proteomes" id="UP001215818"/>
    </source>
</evidence>
<evidence type="ECO:0000313" key="2">
    <source>
        <dbReference type="EMBL" id="RGJ94311.1"/>
    </source>
</evidence>
<accession>A0A8B2YZP1</accession>
<dbReference type="InterPro" id="IPR023296">
    <property type="entry name" value="Glyco_hydro_beta-prop_sf"/>
</dbReference>
<evidence type="ECO:0000313" key="3">
    <source>
        <dbReference type="Proteomes" id="UP000260844"/>
    </source>
</evidence>
<dbReference type="Proteomes" id="UP000260844">
    <property type="component" value="Unassembled WGS sequence"/>
</dbReference>
<dbReference type="EMBL" id="QSPV01000005">
    <property type="protein sequence ID" value="RGJ94311.1"/>
    <property type="molecule type" value="Genomic_DNA"/>
</dbReference>
<sequence length="343" mass="39525">MTIFRKDEFELCEVPVPEGYPQSQTHCGVICVDGSYILSTSPYPVPKRSKWLVYIMAVLKKISFGIYNPFYVGEDFENPCLYMGEPKENRGYPTIFRLLNGSPVMKKAEDLYGMGSYCSDPDISYHDGLYYLINRTTIRKARTGDVDIDYDTKVHLTIGSICDGGFNIQKQICLFKENDVSPCMRYYKGRYIYLSLRTTSYNTGRPCEALFLRESMLPEGPWSTKTFINIEKGNYEPWHFSVFDFEDKLYAIIACVRHGEKQRCWQMLGEFDEGLTTLKIYQTPLTDYKSYRGSALVTDYGDFVFYNSVVNEKIKKGKSVDGREVIVASRSFESLIKKINLNT</sequence>
<dbReference type="EMBL" id="JAQNRK010000002">
    <property type="protein sequence ID" value="MDC1793202.1"/>
    <property type="molecule type" value="Genomic_DNA"/>
</dbReference>
<proteinExistence type="predicted"/>
<reference evidence="1 4" key="2">
    <citation type="submission" date="2022-10" db="EMBL/GenBank/DDBJ databases">
        <title>Human gut microbiome strain richness.</title>
        <authorList>
            <person name="Chen-Liaw A."/>
        </authorList>
    </citation>
    <scope>NUCLEOTIDE SEQUENCE [LARGE SCALE GENOMIC DNA]</scope>
    <source>
        <strain evidence="1 4">D53st1_B1_D53t1_180928</strain>
    </source>
</reference>
<gene>
    <name evidence="2" type="ORF">DXD40_08075</name>
    <name evidence="1" type="ORF">POY73_03520</name>
</gene>
<reference evidence="2 3" key="1">
    <citation type="submission" date="2018-08" db="EMBL/GenBank/DDBJ databases">
        <title>A genome reference for cultivated species of the human gut microbiota.</title>
        <authorList>
            <person name="Zou Y."/>
            <person name="Xue W."/>
            <person name="Luo G."/>
        </authorList>
    </citation>
    <scope>NUCLEOTIDE SEQUENCE [LARGE SCALE GENOMIC DNA]</scope>
    <source>
        <strain evidence="2 3">TM04-30</strain>
    </source>
</reference>
<dbReference type="AlphaFoldDB" id="A0A8B2YZP1"/>
<evidence type="ECO:0008006" key="5">
    <source>
        <dbReference type="Google" id="ProtNLM"/>
    </source>
</evidence>
<protein>
    <recommendedName>
        <fullName evidence="5">DUF4185 domain-containing protein</fullName>
    </recommendedName>
</protein>
<dbReference type="Proteomes" id="UP001215818">
    <property type="component" value="Unassembled WGS sequence"/>
</dbReference>
<dbReference type="RefSeq" id="WP_117689010.1">
    <property type="nucleotide sequence ID" value="NZ_CALNHV010000002.1"/>
</dbReference>
<evidence type="ECO:0000313" key="1">
    <source>
        <dbReference type="EMBL" id="MDC1793202.1"/>
    </source>
</evidence>